<dbReference type="InterPro" id="IPR032710">
    <property type="entry name" value="NTF2-like_dom_sf"/>
</dbReference>
<dbReference type="SUPFAM" id="SSF54427">
    <property type="entry name" value="NTF2-like"/>
    <property type="match status" value="1"/>
</dbReference>
<evidence type="ECO:0000313" key="1">
    <source>
        <dbReference type="EMBL" id="SDE69042.1"/>
    </source>
</evidence>
<gene>
    <name evidence="1" type="ORF">SAMN04488239_12820</name>
</gene>
<evidence type="ECO:0000313" key="2">
    <source>
        <dbReference type="Proteomes" id="UP000199628"/>
    </source>
</evidence>
<organism evidence="1 2">
    <name type="scientific">Ruegeria marina</name>
    <dbReference type="NCBI Taxonomy" id="639004"/>
    <lineage>
        <taxon>Bacteria</taxon>
        <taxon>Pseudomonadati</taxon>
        <taxon>Pseudomonadota</taxon>
        <taxon>Alphaproteobacteria</taxon>
        <taxon>Rhodobacterales</taxon>
        <taxon>Roseobacteraceae</taxon>
        <taxon>Ruegeria</taxon>
    </lineage>
</organism>
<dbReference type="Proteomes" id="UP000199628">
    <property type="component" value="Unassembled WGS sequence"/>
</dbReference>
<dbReference type="Pfam" id="PF12893">
    <property type="entry name" value="Lumazine_bd_2"/>
    <property type="match status" value="1"/>
</dbReference>
<dbReference type="InterPro" id="IPR039437">
    <property type="entry name" value="FrzH/put_lumazine-bd"/>
</dbReference>
<dbReference type="RefSeq" id="WP_093037798.1">
    <property type="nucleotide sequence ID" value="NZ_FMZV01000028.1"/>
</dbReference>
<sequence length="130" mass="14787">MGDASERAAIEAVVGDYLEGMIYGQPERLERSMHPQCMQAGHYNGQYEFFDRDTFIRSLANEKMLSPGSQYNSEIISIDITGDVAVVKVEDDCFGTSFTDYLTLIKHDDRWQIVMKAFFDHANALFDSNK</sequence>
<dbReference type="EMBL" id="FMZV01000028">
    <property type="protein sequence ID" value="SDE69042.1"/>
    <property type="molecule type" value="Genomic_DNA"/>
</dbReference>
<accession>A0A1G7EZF7</accession>
<dbReference type="OrthoDB" id="125994at2"/>
<keyword evidence="2" id="KW-1185">Reference proteome</keyword>
<protein>
    <submittedName>
        <fullName evidence="1">Putative lumazine-binding</fullName>
    </submittedName>
</protein>
<dbReference type="AlphaFoldDB" id="A0A1G7EZF7"/>
<dbReference type="Gene3D" id="3.10.450.50">
    <property type="match status" value="1"/>
</dbReference>
<proteinExistence type="predicted"/>
<dbReference type="STRING" id="639004.SAMN04488239_12820"/>
<reference evidence="2" key="1">
    <citation type="submission" date="2016-10" db="EMBL/GenBank/DDBJ databases">
        <authorList>
            <person name="Varghese N."/>
            <person name="Submissions S."/>
        </authorList>
    </citation>
    <scope>NUCLEOTIDE SEQUENCE [LARGE SCALE GENOMIC DNA]</scope>
    <source>
        <strain evidence="2">CGMCC 1.9108</strain>
    </source>
</reference>
<name>A0A1G7EZF7_9RHOB</name>